<evidence type="ECO:0000313" key="3">
    <source>
        <dbReference type="Proteomes" id="UP000015102"/>
    </source>
</evidence>
<accession>T1GT62</accession>
<proteinExistence type="predicted"/>
<dbReference type="EMBL" id="CAQQ02103093">
    <property type="status" value="NOT_ANNOTATED_CDS"/>
    <property type="molecule type" value="Genomic_DNA"/>
</dbReference>
<dbReference type="EMBL" id="CAQQ02103092">
    <property type="status" value="NOT_ANNOTATED_CDS"/>
    <property type="molecule type" value="Genomic_DNA"/>
</dbReference>
<evidence type="ECO:0000313" key="2">
    <source>
        <dbReference type="EnsemblMetazoa" id="MESCA006883-PA"/>
    </source>
</evidence>
<evidence type="ECO:0000256" key="1">
    <source>
        <dbReference type="SAM" id="MobiDB-lite"/>
    </source>
</evidence>
<reference evidence="2" key="2">
    <citation type="submission" date="2015-06" db="UniProtKB">
        <authorList>
            <consortium name="EnsemblMetazoa"/>
        </authorList>
    </citation>
    <scope>IDENTIFICATION</scope>
</reference>
<reference evidence="3" key="1">
    <citation type="submission" date="2013-02" db="EMBL/GenBank/DDBJ databases">
        <authorList>
            <person name="Hughes D."/>
        </authorList>
    </citation>
    <scope>NUCLEOTIDE SEQUENCE</scope>
    <source>
        <strain>Durham</strain>
        <strain evidence="3">NC isolate 2 -- Noor lab</strain>
    </source>
</reference>
<organism evidence="2 3">
    <name type="scientific">Megaselia scalaris</name>
    <name type="common">Humpbacked fly</name>
    <name type="synonym">Phora scalaris</name>
    <dbReference type="NCBI Taxonomy" id="36166"/>
    <lineage>
        <taxon>Eukaryota</taxon>
        <taxon>Metazoa</taxon>
        <taxon>Ecdysozoa</taxon>
        <taxon>Arthropoda</taxon>
        <taxon>Hexapoda</taxon>
        <taxon>Insecta</taxon>
        <taxon>Pterygota</taxon>
        <taxon>Neoptera</taxon>
        <taxon>Endopterygota</taxon>
        <taxon>Diptera</taxon>
        <taxon>Brachycera</taxon>
        <taxon>Muscomorpha</taxon>
        <taxon>Platypezoidea</taxon>
        <taxon>Phoridae</taxon>
        <taxon>Megaseliini</taxon>
        <taxon>Megaselia</taxon>
    </lineage>
</organism>
<name>T1GT62_MEGSC</name>
<keyword evidence="3" id="KW-1185">Reference proteome</keyword>
<dbReference type="STRING" id="36166.T1GT62"/>
<feature type="compositionally biased region" description="Polar residues" evidence="1">
    <location>
        <begin position="271"/>
        <end position="291"/>
    </location>
</feature>
<dbReference type="AlphaFoldDB" id="T1GT62"/>
<sequence length="469" mass="52370">MPNQAFYQPHHELWHRQQNQQELHRRHNAPTPIDLSSARRPSYRSTCTCHCTTAHNHHHRPLPSTGGAVRNLDSNYVRFPSSLDRPQNLSTMRPSITHHIAQSYGWLDNCMFTCQAAECVCSRYTINFIPRPAYPMTSHLSLLNSPPLYQSTPTSVESPQNLIMMTPNISSSSEVPQKVETGSTLPSTILKKNMTAQSSSSSFEPVAGPSGLQRQSTNIVSNQNVIDSDSSDLEDDAEVAAMNLQKRVIHPYRNITRANLRHFIDSDDSSECNQPPQKRTASQPTTDTSSNVIDDDVIFVSSTKEPTDSIDLTLDDDSNEVVSVTTSTQTQNPNLQRRENVLRINHRISPMWGTSNSEHVSSHPHIMARDSCLGFSMRANNLNNEQQQQQPTIIMNSNTQNSSQNSRDRSSSEVLVNCDSDPNTPVYNIGAAPSEGGTTNLRFRYNLSPQRPSHVPTWTHSGTDILLCD</sequence>
<dbReference type="EnsemblMetazoa" id="MESCA006883-RA">
    <property type="protein sequence ID" value="MESCA006883-PA"/>
    <property type="gene ID" value="MESCA006883"/>
</dbReference>
<feature type="region of interest" description="Disordered" evidence="1">
    <location>
        <begin position="266"/>
        <end position="291"/>
    </location>
</feature>
<dbReference type="Proteomes" id="UP000015102">
    <property type="component" value="Unassembled WGS sequence"/>
</dbReference>
<dbReference type="HOGENOM" id="CLU_583026_0_0_1"/>
<feature type="region of interest" description="Disordered" evidence="1">
    <location>
        <begin position="195"/>
        <end position="214"/>
    </location>
</feature>
<feature type="region of interest" description="Disordered" evidence="1">
    <location>
        <begin position="397"/>
        <end position="425"/>
    </location>
</feature>
<protein>
    <submittedName>
        <fullName evidence="2">Uncharacterized protein</fullName>
    </submittedName>
</protein>